<organism evidence="2 3">
    <name type="scientific">Acinetobacter baumannii 99063</name>
    <dbReference type="NCBI Taxonomy" id="1310630"/>
    <lineage>
        <taxon>Bacteria</taxon>
        <taxon>Pseudomonadati</taxon>
        <taxon>Pseudomonadota</taxon>
        <taxon>Gammaproteobacteria</taxon>
        <taxon>Moraxellales</taxon>
        <taxon>Moraxellaceae</taxon>
        <taxon>Acinetobacter</taxon>
        <taxon>Acinetobacter calcoaceticus/baumannii complex</taxon>
    </lineage>
</organism>
<protein>
    <recommendedName>
        <fullName evidence="4">Lipoprotein</fullName>
    </recommendedName>
</protein>
<sequence>MKKYLLICLLPIFATACSAKPTPQEELDIQATFLPTVFNLDAGTYALAQKEAPTALTKQLYDDALFKLGLLKRYDDQASAESKLEKSVRPVALNTLCLMGKFVTNPNYVKATKHSIEQEPDLNKWLKEKQPKWQEALRKENPEIFDYPCNITIKPL</sequence>
<dbReference type="PROSITE" id="PS51257">
    <property type="entry name" value="PROKAR_LIPOPROTEIN"/>
    <property type="match status" value="1"/>
</dbReference>
<feature type="chain" id="PRO_5001450858" description="Lipoprotein" evidence="1">
    <location>
        <begin position="20"/>
        <end position="156"/>
    </location>
</feature>
<name>A0A009STW2_ACIBA</name>
<evidence type="ECO:0008006" key="4">
    <source>
        <dbReference type="Google" id="ProtNLM"/>
    </source>
</evidence>
<evidence type="ECO:0000313" key="2">
    <source>
        <dbReference type="EMBL" id="EXC45576.1"/>
    </source>
</evidence>
<dbReference type="Proteomes" id="UP000020735">
    <property type="component" value="Unassembled WGS sequence"/>
</dbReference>
<reference evidence="2 3" key="1">
    <citation type="submission" date="2014-02" db="EMBL/GenBank/DDBJ databases">
        <title>Comparative genomics and transcriptomics to identify genetic mechanisms underlying the emergence of carbapenem resistant Acinetobacter baumannii (CRAb).</title>
        <authorList>
            <person name="Harris A.D."/>
            <person name="Johnson K.J."/>
            <person name="George J."/>
            <person name="Shefchek K."/>
            <person name="Daugherty S.C."/>
            <person name="Parankush S."/>
            <person name="Sadzewicz L."/>
            <person name="Tallon L."/>
            <person name="Sengamalay N."/>
            <person name="Hazen T.H."/>
            <person name="Rasko D.A."/>
        </authorList>
    </citation>
    <scope>NUCLEOTIDE SEQUENCE [LARGE SCALE GENOMIC DNA]</scope>
    <source>
        <strain evidence="2 3">99063</strain>
    </source>
</reference>
<dbReference type="RefSeq" id="WP_016685629.1">
    <property type="nucleotide sequence ID" value="NZ_JEXJ01000107.1"/>
</dbReference>
<dbReference type="PATRIC" id="fig|1310630.3.peg.3578"/>
<dbReference type="AlphaFoldDB" id="A0A009STW2"/>
<evidence type="ECO:0000313" key="3">
    <source>
        <dbReference type="Proteomes" id="UP000020735"/>
    </source>
</evidence>
<evidence type="ECO:0000256" key="1">
    <source>
        <dbReference type="SAM" id="SignalP"/>
    </source>
</evidence>
<dbReference type="EMBL" id="JEXJ01000107">
    <property type="protein sequence ID" value="EXC45576.1"/>
    <property type="molecule type" value="Genomic_DNA"/>
</dbReference>
<accession>A0A009STW2</accession>
<keyword evidence="1" id="KW-0732">Signal</keyword>
<comment type="caution">
    <text evidence="2">The sequence shown here is derived from an EMBL/GenBank/DDBJ whole genome shotgun (WGS) entry which is preliminary data.</text>
</comment>
<gene>
    <name evidence="2" type="ORF">J529_3700</name>
</gene>
<proteinExistence type="predicted"/>
<feature type="signal peptide" evidence="1">
    <location>
        <begin position="1"/>
        <end position="19"/>
    </location>
</feature>